<comment type="caution">
    <text evidence="6">The sequence shown here is derived from an EMBL/GenBank/DDBJ whole genome shotgun (WGS) entry which is preliminary data.</text>
</comment>
<dbReference type="GO" id="GO:0006302">
    <property type="term" value="P:double-strand break repair"/>
    <property type="evidence" value="ECO:0007669"/>
    <property type="project" value="InterPro"/>
</dbReference>
<evidence type="ECO:0000313" key="6">
    <source>
        <dbReference type="EMBL" id="EJZ12218.1"/>
    </source>
</evidence>
<organism evidence="6 7">
    <name type="scientific">Mycolicibacterium vaccae ATCC 25954</name>
    <dbReference type="NCBI Taxonomy" id="1194972"/>
    <lineage>
        <taxon>Bacteria</taxon>
        <taxon>Bacillati</taxon>
        <taxon>Actinomycetota</taxon>
        <taxon>Actinomycetes</taxon>
        <taxon>Mycobacteriales</taxon>
        <taxon>Mycobacteriaceae</taxon>
        <taxon>Mycolicibacterium</taxon>
    </lineage>
</organism>
<dbReference type="NCBIfam" id="TIGR03185">
    <property type="entry name" value="DNA_S_dndD"/>
    <property type="match status" value="1"/>
</dbReference>
<dbReference type="PANTHER" id="PTHR32114:SF2">
    <property type="entry name" value="ABC TRANSPORTER ABCH.3"/>
    <property type="match status" value="1"/>
</dbReference>
<dbReference type="PANTHER" id="PTHR32114">
    <property type="entry name" value="ABC TRANSPORTER ABCH.3"/>
    <property type="match status" value="1"/>
</dbReference>
<dbReference type="InterPro" id="IPR017599">
    <property type="entry name" value="DNA_S_DndD"/>
</dbReference>
<dbReference type="RefSeq" id="WP_003929825.1">
    <property type="nucleotide sequence ID" value="NZ_JH814687.1"/>
</dbReference>
<dbReference type="AlphaFoldDB" id="K0VBH7"/>
<feature type="coiled-coil region" evidence="4">
    <location>
        <begin position="215"/>
        <end position="253"/>
    </location>
</feature>
<accession>K0VBH7</accession>
<keyword evidence="7" id="KW-1185">Reference proteome</keyword>
<dbReference type="EMBL" id="ALQA01000004">
    <property type="protein sequence ID" value="EJZ12218.1"/>
    <property type="molecule type" value="Genomic_DNA"/>
</dbReference>
<dbReference type="GO" id="GO:0016887">
    <property type="term" value="F:ATP hydrolysis activity"/>
    <property type="evidence" value="ECO:0007669"/>
    <property type="project" value="InterPro"/>
</dbReference>
<sequence length="657" mass="72451">MIIDQLVLHNVGTFAGRNTIELTPPSAKKPIVLIGGLNGAGKTTLLEAIHLVLYGPLAQIAARKSGSYDNYLRGLIHRGAPASEGAALELTFHAHQEGVEREYWIRRSWRSTGSSIREILLVSVDGMHDEALTSTWSEHVEAFLPRGIAGLFFFDGEQIEALADLERSQEVLSSALASLMGLELVDRLSTDLAVLRKRHQKAHVSDTSRSAVDDCKQAVTKMRQAEEAAAQQTAKLRVDLDRAEKALSEVNERFRAAGGDLVEQRVSAERIADNMRSELGRIEDLIRHELSEAAPLLMISDLLRAVSRQVDAESAAEQNRAVSSILASRDDELVALLQTAKVAAAARRRIEEFLAEDRATRAAASSTRDIVGITDAAMVRHLTSSTLPNAEKRLRELIELRAVTRGKLEQADRVLVAIPDDEAIGAVLSERRDAADEVSRRRAALSVSEERLNVARQDRARADSAYEAALEKAAQDSLQADDERRLVDHIDRVRATLADLRLAASRRHLGRISEFVLDALSRLLRKENLITQVEVDPETNMVQLSGRDGLPLPASDLSAGERQLLAVALLWGLARAAGQPLPVVIDTPLGRLDGTHREHLLERYFPHASHQVLLLSTDTEIDDEAYARIAKHVGREYRLVFDQSTNATSVVDGYFWE</sequence>
<dbReference type="Pfam" id="PF13476">
    <property type="entry name" value="AAA_23"/>
    <property type="match status" value="1"/>
</dbReference>
<proteinExistence type="inferred from homology"/>
<comment type="subunit">
    <text evidence="2">Heterodimer of SbcC and SbcD.</text>
</comment>
<dbReference type="SUPFAM" id="SSF52540">
    <property type="entry name" value="P-loop containing nucleoside triphosphate hydrolases"/>
    <property type="match status" value="1"/>
</dbReference>
<name>K0VBH7_MYCVA</name>
<protein>
    <recommendedName>
        <fullName evidence="3">Nuclease SbcCD subunit C</fullName>
    </recommendedName>
</protein>
<dbReference type="HOGENOM" id="CLU_024631_0_0_11"/>
<evidence type="ECO:0000313" key="7">
    <source>
        <dbReference type="Proteomes" id="UP000006072"/>
    </source>
</evidence>
<evidence type="ECO:0000259" key="5">
    <source>
        <dbReference type="Pfam" id="PF13476"/>
    </source>
</evidence>
<evidence type="ECO:0000256" key="4">
    <source>
        <dbReference type="SAM" id="Coils"/>
    </source>
</evidence>
<dbReference type="InterPro" id="IPR038729">
    <property type="entry name" value="Rad50/SbcC_AAA"/>
</dbReference>
<dbReference type="eggNOG" id="COG0419">
    <property type="taxonomic scope" value="Bacteria"/>
</dbReference>
<dbReference type="PATRIC" id="fig|1194972.3.peg.634"/>
<evidence type="ECO:0000256" key="2">
    <source>
        <dbReference type="ARBA" id="ARBA00011322"/>
    </source>
</evidence>
<dbReference type="Gene3D" id="3.40.50.300">
    <property type="entry name" value="P-loop containing nucleotide triphosphate hydrolases"/>
    <property type="match status" value="2"/>
</dbReference>
<keyword evidence="4" id="KW-0175">Coiled coil</keyword>
<evidence type="ECO:0000256" key="1">
    <source>
        <dbReference type="ARBA" id="ARBA00006930"/>
    </source>
</evidence>
<dbReference type="InterPro" id="IPR027417">
    <property type="entry name" value="P-loop_NTPase"/>
</dbReference>
<evidence type="ECO:0000256" key="3">
    <source>
        <dbReference type="ARBA" id="ARBA00013368"/>
    </source>
</evidence>
<comment type="similarity">
    <text evidence="1">Belongs to the SMC family. SbcC subfamily.</text>
</comment>
<feature type="domain" description="Rad50/SbcC-type AAA" evidence="5">
    <location>
        <begin position="5"/>
        <end position="228"/>
    </location>
</feature>
<gene>
    <name evidence="6" type="ORF">MVAC_03141</name>
</gene>
<reference evidence="6 7" key="1">
    <citation type="journal article" date="2012" name="J. Bacteriol.">
        <title>Complete Genome Sequence of Mycobacterium vaccae Type Strain ATCC 25954.</title>
        <authorList>
            <person name="Ho Y.S."/>
            <person name="Adroub S.A."/>
            <person name="Abadi M."/>
            <person name="Al Alwan B."/>
            <person name="Alkhateeb R."/>
            <person name="Gao G."/>
            <person name="Ragab A."/>
            <person name="Ali S."/>
            <person name="van Soolingen D."/>
            <person name="Bitter W."/>
            <person name="Pain A."/>
            <person name="Abdallah A.M."/>
        </authorList>
    </citation>
    <scope>NUCLEOTIDE SEQUENCE [LARGE SCALE GENOMIC DNA]</scope>
    <source>
        <strain evidence="6 7">ATCC 25954</strain>
    </source>
</reference>
<dbReference type="Proteomes" id="UP000006072">
    <property type="component" value="Unassembled WGS sequence"/>
</dbReference>